<feature type="chain" id="PRO_5040492628" evidence="2">
    <location>
        <begin position="24"/>
        <end position="181"/>
    </location>
</feature>
<dbReference type="EMBL" id="WJQU01000001">
    <property type="protein sequence ID" value="KAJ6649212.1"/>
    <property type="molecule type" value="Genomic_DNA"/>
</dbReference>
<comment type="caution">
    <text evidence="3">The sequence shown here is derived from an EMBL/GenBank/DDBJ whole genome shotgun (WGS) entry which is preliminary data.</text>
</comment>
<proteinExistence type="predicted"/>
<evidence type="ECO:0000313" key="3">
    <source>
        <dbReference type="EMBL" id="KAJ6649212.1"/>
    </source>
</evidence>
<accession>A0A9Q0NG05</accession>
<keyword evidence="2" id="KW-0732">Signal</keyword>
<evidence type="ECO:0000256" key="1">
    <source>
        <dbReference type="SAM" id="MobiDB-lite"/>
    </source>
</evidence>
<evidence type="ECO:0000256" key="2">
    <source>
        <dbReference type="SAM" id="SignalP"/>
    </source>
</evidence>
<dbReference type="AlphaFoldDB" id="A0A9Q0NG05"/>
<feature type="region of interest" description="Disordered" evidence="1">
    <location>
        <begin position="137"/>
        <end position="162"/>
    </location>
</feature>
<sequence>MATNNLIIFAFLFTIYIAALCNGQTTDDNGPIKPTTSEQESAGGTTGEENTPEPTIQHVSGVLRLCYLNPEKCPFDRRYVTDYEMRTFNIRFSSDPNQSFNSNKAKSTRKMATNNLIIFAFLFTIYIAALCNGQTTDDNGPIKPTTSEQESAGGATGEENTPEAVIQSGVRKICLDAGRCP</sequence>
<gene>
    <name evidence="3" type="ORF">Bhyg_04446</name>
</gene>
<reference evidence="3" key="1">
    <citation type="submission" date="2022-07" db="EMBL/GenBank/DDBJ databases">
        <authorList>
            <person name="Trinca V."/>
            <person name="Uliana J.V.C."/>
            <person name="Torres T.T."/>
            <person name="Ward R.J."/>
            <person name="Monesi N."/>
        </authorList>
    </citation>
    <scope>NUCLEOTIDE SEQUENCE</scope>
    <source>
        <strain evidence="3">HSMRA1968</strain>
        <tissue evidence="3">Whole embryos</tissue>
    </source>
</reference>
<feature type="compositionally biased region" description="Polar residues" evidence="1">
    <location>
        <begin position="27"/>
        <end position="42"/>
    </location>
</feature>
<feature type="signal peptide" evidence="2">
    <location>
        <begin position="1"/>
        <end position="23"/>
    </location>
</feature>
<feature type="region of interest" description="Disordered" evidence="1">
    <location>
        <begin position="27"/>
        <end position="54"/>
    </location>
</feature>
<organism evidence="3 4">
    <name type="scientific">Pseudolycoriella hygida</name>
    <dbReference type="NCBI Taxonomy" id="35572"/>
    <lineage>
        <taxon>Eukaryota</taxon>
        <taxon>Metazoa</taxon>
        <taxon>Ecdysozoa</taxon>
        <taxon>Arthropoda</taxon>
        <taxon>Hexapoda</taxon>
        <taxon>Insecta</taxon>
        <taxon>Pterygota</taxon>
        <taxon>Neoptera</taxon>
        <taxon>Endopterygota</taxon>
        <taxon>Diptera</taxon>
        <taxon>Nematocera</taxon>
        <taxon>Sciaroidea</taxon>
        <taxon>Sciaridae</taxon>
        <taxon>Pseudolycoriella</taxon>
    </lineage>
</organism>
<evidence type="ECO:0000313" key="4">
    <source>
        <dbReference type="Proteomes" id="UP001151699"/>
    </source>
</evidence>
<keyword evidence="4" id="KW-1185">Reference proteome</keyword>
<feature type="compositionally biased region" description="Polar residues" evidence="1">
    <location>
        <begin position="137"/>
        <end position="150"/>
    </location>
</feature>
<protein>
    <submittedName>
        <fullName evidence="3">Uncharacterized protein</fullName>
    </submittedName>
</protein>
<dbReference type="Proteomes" id="UP001151699">
    <property type="component" value="Chromosome A"/>
</dbReference>
<name>A0A9Q0NG05_9DIPT</name>